<comment type="caution">
    <text evidence="1">The sequence shown here is derived from an EMBL/GenBank/DDBJ whole genome shotgun (WGS) entry which is preliminary data.</text>
</comment>
<reference evidence="1 2" key="1">
    <citation type="journal article" date="2020" name="Genomics">
        <title>Complete, high-quality genomes from long-read metagenomic sequencing of two wolf lichen thalli reveals enigmatic genome architecture.</title>
        <authorList>
            <person name="McKenzie S.K."/>
            <person name="Walston R.F."/>
            <person name="Allen J.L."/>
        </authorList>
    </citation>
    <scope>NUCLEOTIDE SEQUENCE [LARGE SCALE GENOMIC DNA]</scope>
    <source>
        <strain evidence="1">WasteWater1</strain>
    </source>
</reference>
<accession>A0A8H6C675</accession>
<keyword evidence="2" id="KW-1185">Reference proteome</keyword>
<proteinExistence type="predicted"/>
<dbReference type="Proteomes" id="UP000593566">
    <property type="component" value="Unassembled WGS sequence"/>
</dbReference>
<dbReference type="RefSeq" id="XP_037146841.1">
    <property type="nucleotide sequence ID" value="XM_037297818.1"/>
</dbReference>
<evidence type="ECO:0000313" key="1">
    <source>
        <dbReference type="EMBL" id="KAF6217406.1"/>
    </source>
</evidence>
<protein>
    <submittedName>
        <fullName evidence="1">Uncharacterized protein</fullName>
    </submittedName>
</protein>
<gene>
    <name evidence="1" type="ORF">HO133_006922</name>
</gene>
<organism evidence="1 2">
    <name type="scientific">Letharia lupina</name>
    <dbReference type="NCBI Taxonomy" id="560253"/>
    <lineage>
        <taxon>Eukaryota</taxon>
        <taxon>Fungi</taxon>
        <taxon>Dikarya</taxon>
        <taxon>Ascomycota</taxon>
        <taxon>Pezizomycotina</taxon>
        <taxon>Lecanoromycetes</taxon>
        <taxon>OSLEUM clade</taxon>
        <taxon>Lecanoromycetidae</taxon>
        <taxon>Lecanorales</taxon>
        <taxon>Lecanorineae</taxon>
        <taxon>Parmeliaceae</taxon>
        <taxon>Letharia</taxon>
    </lineage>
</organism>
<sequence>MANPAGKAILTVLGVFGSMVGFTGFLPNEFPNKEIHMVDRQQQAQDSMVRVVVGLNGVEGLTEADGPIPAVVAFDENKKYIGASDWSRGFGSIGSGGYADIWVSQKKGPGRQATYLQLLGHNDGICIAYISQVWGDGTPRGWLGDMGQACGKRYYYSNIVVGDHDHRPYCTWLNRDAGSDGSDKLEHIEAAAMQIHMEAFTNFTEDYNTDPGFYCREPAMLFRRKFSYELYHDDYEFDGLPDPGRIHFWYAKDADSMPRKKRSLPPRRSSRFDGRLITSVHGRHSARQLCENDHSYGPDFVSYAENVFCDMGTREHWPLCDGPVEDECYSMATRSLVTRSGYVKRSHVRVESWG</sequence>
<dbReference type="EMBL" id="JACCJB010000029">
    <property type="protein sequence ID" value="KAF6217406.1"/>
    <property type="molecule type" value="Genomic_DNA"/>
</dbReference>
<name>A0A8H6C675_9LECA</name>
<dbReference type="GeneID" id="59335322"/>
<evidence type="ECO:0000313" key="2">
    <source>
        <dbReference type="Proteomes" id="UP000593566"/>
    </source>
</evidence>
<dbReference type="AlphaFoldDB" id="A0A8H6C675"/>